<reference evidence="2" key="1">
    <citation type="submission" date="2021-03" db="EMBL/GenBank/DDBJ databases">
        <title>Description of Psychrosphaera ytuae sp. nov. isolated from deep sea sediment of South China Sea.</title>
        <authorList>
            <person name="Zhang J."/>
            <person name="Xu X.-D."/>
        </authorList>
    </citation>
    <scope>NUCLEOTIDE SEQUENCE</scope>
    <source>
        <strain evidence="2">MTZ26</strain>
    </source>
</reference>
<accession>A0A975HKH3</accession>
<sequence length="323" mass="35552">MKINTALSTLGITNPIVYGCMGLGGGWNQNPVSAQDVQQAHAVVDTLLDQGINFIDHADIYTFGKAEVVFGKVLKERPELADQLVLQSKCGIRFEDHLGPGRYDFSKEWLESSVDGILERLGIQHLPILLLHRPDPLMSAEEVGDTLNKLKETGKVGGFGVSNMSAAQMDLIQQHLNTKLIANQMELSLSKLDWIDDGVMHNVGSDKSVSFPSGTLEYCIKHEVQLQAWGSLSQGLFTGRDNSDQSSNVQQTSAVVNELSHLYGVSKEAIVLAWLMKHPANVMPVIGTTNLDRIRACNEATSVNLSREHWYKLYVTSRGEVLP</sequence>
<dbReference type="EMBL" id="CP072110">
    <property type="protein sequence ID" value="QTH64319.1"/>
    <property type="molecule type" value="Genomic_DNA"/>
</dbReference>
<dbReference type="RefSeq" id="WP_208832374.1">
    <property type="nucleotide sequence ID" value="NZ_CP072110.1"/>
</dbReference>
<name>A0A975HKH3_9GAMM</name>
<organism evidence="2 3">
    <name type="scientific">Psychrosphaera ytuae</name>
    <dbReference type="NCBI Taxonomy" id="2820710"/>
    <lineage>
        <taxon>Bacteria</taxon>
        <taxon>Pseudomonadati</taxon>
        <taxon>Pseudomonadota</taxon>
        <taxon>Gammaproteobacteria</taxon>
        <taxon>Alteromonadales</taxon>
        <taxon>Pseudoalteromonadaceae</taxon>
        <taxon>Psychrosphaera</taxon>
    </lineage>
</organism>
<dbReference type="PANTHER" id="PTHR43364:SF1">
    <property type="entry name" value="OXIDOREDUCTASE YDHF"/>
    <property type="match status" value="1"/>
</dbReference>
<dbReference type="Proteomes" id="UP000682739">
    <property type="component" value="Chromosome"/>
</dbReference>
<protein>
    <submittedName>
        <fullName evidence="2">Aldo/keto reductase</fullName>
    </submittedName>
</protein>
<dbReference type="KEGG" id="psym:J1N51_02205"/>
<dbReference type="AlphaFoldDB" id="A0A975HKH3"/>
<proteinExistence type="predicted"/>
<evidence type="ECO:0000259" key="1">
    <source>
        <dbReference type="Pfam" id="PF00248"/>
    </source>
</evidence>
<keyword evidence="3" id="KW-1185">Reference proteome</keyword>
<dbReference type="Pfam" id="PF00248">
    <property type="entry name" value="Aldo_ket_red"/>
    <property type="match status" value="1"/>
</dbReference>
<dbReference type="PANTHER" id="PTHR43364">
    <property type="entry name" value="NADH-SPECIFIC METHYLGLYOXAL REDUCTASE-RELATED"/>
    <property type="match status" value="1"/>
</dbReference>
<dbReference type="InterPro" id="IPR023210">
    <property type="entry name" value="NADP_OxRdtase_dom"/>
</dbReference>
<dbReference type="CDD" id="cd19092">
    <property type="entry name" value="AKR_BsYcsN_EcYdhF-like"/>
    <property type="match status" value="1"/>
</dbReference>
<dbReference type="InterPro" id="IPR050523">
    <property type="entry name" value="AKR_Detox_Biosynth"/>
</dbReference>
<gene>
    <name evidence="2" type="ORF">J1N51_02205</name>
</gene>
<evidence type="ECO:0000313" key="2">
    <source>
        <dbReference type="EMBL" id="QTH64319.1"/>
    </source>
</evidence>
<dbReference type="InterPro" id="IPR036812">
    <property type="entry name" value="NAD(P)_OxRdtase_dom_sf"/>
</dbReference>
<dbReference type="SUPFAM" id="SSF51430">
    <property type="entry name" value="NAD(P)-linked oxidoreductase"/>
    <property type="match status" value="1"/>
</dbReference>
<dbReference type="GO" id="GO:0005829">
    <property type="term" value="C:cytosol"/>
    <property type="evidence" value="ECO:0007669"/>
    <property type="project" value="TreeGrafter"/>
</dbReference>
<evidence type="ECO:0000313" key="3">
    <source>
        <dbReference type="Proteomes" id="UP000682739"/>
    </source>
</evidence>
<feature type="domain" description="NADP-dependent oxidoreductase" evidence="1">
    <location>
        <begin position="15"/>
        <end position="310"/>
    </location>
</feature>
<dbReference type="Gene3D" id="3.20.20.100">
    <property type="entry name" value="NADP-dependent oxidoreductase domain"/>
    <property type="match status" value="1"/>
</dbReference>
<dbReference type="PROSITE" id="PS51257">
    <property type="entry name" value="PROKAR_LIPOPROTEIN"/>
    <property type="match status" value="1"/>
</dbReference>